<name>A0A0L1JIM4_ASPN3</name>
<evidence type="ECO:0000259" key="2">
    <source>
        <dbReference type="Pfam" id="PF00149"/>
    </source>
</evidence>
<comment type="caution">
    <text evidence="3">The sequence shown here is derived from an EMBL/GenBank/DDBJ whole genome shotgun (WGS) entry which is preliminary data.</text>
</comment>
<dbReference type="STRING" id="1509407.A0A0L1JIM4"/>
<reference evidence="3 4" key="1">
    <citation type="submission" date="2014-06" db="EMBL/GenBank/DDBJ databases">
        <title>The Genome of the Aflatoxigenic Filamentous Fungus Aspergillus nomius.</title>
        <authorList>
            <person name="Moore M.G."/>
            <person name="Shannon B.M."/>
            <person name="Brian M.M."/>
        </authorList>
    </citation>
    <scope>NUCLEOTIDE SEQUENCE [LARGE SCALE GENOMIC DNA]</scope>
    <source>
        <strain evidence="3 4">NRRL 13137</strain>
    </source>
</reference>
<dbReference type="AlphaFoldDB" id="A0A0L1JIM4"/>
<evidence type="ECO:0000256" key="1">
    <source>
        <dbReference type="SAM" id="SignalP"/>
    </source>
</evidence>
<dbReference type="RefSeq" id="XP_015412543.1">
    <property type="nucleotide sequence ID" value="XM_015545445.1"/>
</dbReference>
<feature type="chain" id="PRO_5005553589" description="Calcineurin-like phosphoesterase domain-containing protein" evidence="1">
    <location>
        <begin position="19"/>
        <end position="398"/>
    </location>
</feature>
<dbReference type="EMBL" id="JNOM01000001">
    <property type="protein sequence ID" value="KNG91620.1"/>
    <property type="molecule type" value="Genomic_DNA"/>
</dbReference>
<dbReference type="PANTHER" id="PTHR32440">
    <property type="entry name" value="PHOSPHATASE DCR2-RELATED-RELATED"/>
    <property type="match status" value="1"/>
</dbReference>
<dbReference type="OrthoDB" id="783096at2759"/>
<evidence type="ECO:0000313" key="4">
    <source>
        <dbReference type="Proteomes" id="UP000037505"/>
    </source>
</evidence>
<gene>
    <name evidence="3" type="ORF">ANOM_000187</name>
</gene>
<dbReference type="InterPro" id="IPR004843">
    <property type="entry name" value="Calcineurin-like_PHP"/>
</dbReference>
<protein>
    <recommendedName>
        <fullName evidence="2">Calcineurin-like phosphoesterase domain-containing protein</fullName>
    </recommendedName>
</protein>
<keyword evidence="1" id="KW-0732">Signal</keyword>
<dbReference type="Proteomes" id="UP000037505">
    <property type="component" value="Unassembled WGS sequence"/>
</dbReference>
<dbReference type="SUPFAM" id="SSF56300">
    <property type="entry name" value="Metallo-dependent phosphatases"/>
    <property type="match status" value="1"/>
</dbReference>
<dbReference type="GO" id="GO:0016788">
    <property type="term" value="F:hydrolase activity, acting on ester bonds"/>
    <property type="evidence" value="ECO:0007669"/>
    <property type="project" value="TreeGrafter"/>
</dbReference>
<organism evidence="3 4">
    <name type="scientific">Aspergillus nomiae NRRL (strain ATCC 15546 / NRRL 13137 / CBS 260.88 / M93)</name>
    <dbReference type="NCBI Taxonomy" id="1509407"/>
    <lineage>
        <taxon>Eukaryota</taxon>
        <taxon>Fungi</taxon>
        <taxon>Dikarya</taxon>
        <taxon>Ascomycota</taxon>
        <taxon>Pezizomycotina</taxon>
        <taxon>Eurotiomycetes</taxon>
        <taxon>Eurotiomycetidae</taxon>
        <taxon>Eurotiales</taxon>
        <taxon>Aspergillaceae</taxon>
        <taxon>Aspergillus</taxon>
        <taxon>Aspergillus subgen. Circumdati</taxon>
    </lineage>
</organism>
<evidence type="ECO:0000313" key="3">
    <source>
        <dbReference type="EMBL" id="KNG91620.1"/>
    </source>
</evidence>
<dbReference type="Gene3D" id="3.60.21.10">
    <property type="match status" value="1"/>
</dbReference>
<feature type="domain" description="Calcineurin-like phosphoesterase" evidence="2">
    <location>
        <begin position="47"/>
        <end position="142"/>
    </location>
</feature>
<dbReference type="CDD" id="cd07383">
    <property type="entry name" value="MPP_Dcr2"/>
    <property type="match status" value="1"/>
</dbReference>
<dbReference type="InterPro" id="IPR029052">
    <property type="entry name" value="Metallo-depent_PP-like"/>
</dbReference>
<keyword evidence="4" id="KW-1185">Reference proteome</keyword>
<dbReference type="GeneID" id="26801991"/>
<dbReference type="Pfam" id="PF00149">
    <property type="entry name" value="Metallophos"/>
    <property type="match status" value="1"/>
</dbReference>
<feature type="signal peptide" evidence="1">
    <location>
        <begin position="1"/>
        <end position="18"/>
    </location>
</feature>
<dbReference type="GO" id="GO:0005737">
    <property type="term" value="C:cytoplasm"/>
    <property type="evidence" value="ECO:0007669"/>
    <property type="project" value="TreeGrafter"/>
</dbReference>
<sequence length="398" mass="44448">MARHILLVALSLALGGYALTQANRRTVTGKRLQFTKKGTFQLSIFEDLHYGEAEATTWGPTQDAETQVVINTVLDNENPQLVILNGDLITGEDTLLSNATNYIDQLVAPLVDRQLLWASTYGNHDSGYNLSRSAILEREKTYPNSLTKSMVSGVLAGVSNYYLPVYASDSSKDTPALIMWFFDSRGGNYYQQLRNGSEVPQPCWVDESVVEWFIQTNTELRKKYGRVIPSIAFYHIPVNAMLAFQKQGVNTNYEPGINDDNPLAQQGEANGQREVSGTVFSYSGQDIPFMEAMLNTEGLLATFSGHDHGDDWCFKWDSKLPGMNLTGNGLNLCFGRHTGYGGYGSWTRGSRQILLDEMTLEKQILTWVRLEDRSVSGKVNLNSTYGEDWYPSVTTTYT</sequence>
<accession>A0A0L1JIM4</accession>
<proteinExistence type="predicted"/>
<dbReference type="PANTHER" id="PTHR32440:SF11">
    <property type="entry name" value="METALLOPHOSPHOESTERASE DOMAIN-CONTAINING PROTEIN"/>
    <property type="match status" value="1"/>
</dbReference>